<feature type="transmembrane region" description="Helical" evidence="1">
    <location>
        <begin position="86"/>
        <end position="106"/>
    </location>
</feature>
<gene>
    <name evidence="2" type="ORF">ALEPTO_LOCUS6851</name>
</gene>
<reference evidence="2" key="1">
    <citation type="submission" date="2021-06" db="EMBL/GenBank/DDBJ databases">
        <authorList>
            <person name="Kallberg Y."/>
            <person name="Tangrot J."/>
            <person name="Rosling A."/>
        </authorList>
    </citation>
    <scope>NUCLEOTIDE SEQUENCE</scope>
    <source>
        <strain evidence="2">FL130A</strain>
    </source>
</reference>
<dbReference type="Gene3D" id="1.20.140.150">
    <property type="match status" value="1"/>
</dbReference>
<organism evidence="2 3">
    <name type="scientific">Ambispora leptoticha</name>
    <dbReference type="NCBI Taxonomy" id="144679"/>
    <lineage>
        <taxon>Eukaryota</taxon>
        <taxon>Fungi</taxon>
        <taxon>Fungi incertae sedis</taxon>
        <taxon>Mucoromycota</taxon>
        <taxon>Glomeromycotina</taxon>
        <taxon>Glomeromycetes</taxon>
        <taxon>Archaeosporales</taxon>
        <taxon>Ambisporaceae</taxon>
        <taxon>Ambispora</taxon>
    </lineage>
</organism>
<dbReference type="OrthoDB" id="61370at2759"/>
<keyword evidence="3" id="KW-1185">Reference proteome</keyword>
<feature type="transmembrane region" description="Helical" evidence="1">
    <location>
        <begin position="6"/>
        <end position="28"/>
    </location>
</feature>
<proteinExistence type="predicted"/>
<dbReference type="Proteomes" id="UP000789508">
    <property type="component" value="Unassembled WGS sequence"/>
</dbReference>
<evidence type="ECO:0000256" key="1">
    <source>
        <dbReference type="SAM" id="Phobius"/>
    </source>
</evidence>
<keyword evidence="1" id="KW-1133">Transmembrane helix</keyword>
<feature type="transmembrane region" description="Helical" evidence="1">
    <location>
        <begin position="118"/>
        <end position="143"/>
    </location>
</feature>
<comment type="caution">
    <text evidence="2">The sequence shown here is derived from an EMBL/GenBank/DDBJ whole genome shotgun (WGS) entry which is preliminary data.</text>
</comment>
<evidence type="ECO:0000313" key="2">
    <source>
        <dbReference type="EMBL" id="CAG8571868.1"/>
    </source>
</evidence>
<evidence type="ECO:0000313" key="3">
    <source>
        <dbReference type="Proteomes" id="UP000789508"/>
    </source>
</evidence>
<dbReference type="AlphaFoldDB" id="A0A9N9BQ25"/>
<sequence length="195" mass="21927">MPTPKIVYVISFALFTISFALSIVSIFVPRWLYFESPRPHWSVTNYGLFTKCSTIIDGCRPFPSEEYGDCDEEGFCSEWKAATYDLIVSSIIGGIALLYLLFIVLIKGDSSSQEEDKAWMWVTGMFALSAFLQANTITIIYFLKNNSALFQYETFDLSFALSSSSMGLSFVIAILLGVSGLWARWRDVGGYELIE</sequence>
<keyword evidence="1" id="KW-0472">Membrane</keyword>
<keyword evidence="1" id="KW-0812">Transmembrane</keyword>
<feature type="transmembrane region" description="Helical" evidence="1">
    <location>
        <begin position="155"/>
        <end position="183"/>
    </location>
</feature>
<accession>A0A9N9BQ25</accession>
<protein>
    <submittedName>
        <fullName evidence="2">6687_t:CDS:1</fullName>
    </submittedName>
</protein>
<name>A0A9N9BQ25_9GLOM</name>
<dbReference type="EMBL" id="CAJVPS010002576">
    <property type="protein sequence ID" value="CAG8571868.1"/>
    <property type="molecule type" value="Genomic_DNA"/>
</dbReference>